<dbReference type="EMBL" id="JAVDXT010000002">
    <property type="protein sequence ID" value="MDR7377635.1"/>
    <property type="molecule type" value="Genomic_DNA"/>
</dbReference>
<dbReference type="RefSeq" id="WP_125473853.1">
    <property type="nucleotide sequence ID" value="NZ_JAVDXT010000002.1"/>
</dbReference>
<proteinExistence type="predicted"/>
<evidence type="ECO:0000313" key="2">
    <source>
        <dbReference type="Proteomes" id="UP001180487"/>
    </source>
</evidence>
<organism evidence="1 2">
    <name type="scientific">Rhodoferax ferrireducens</name>
    <dbReference type="NCBI Taxonomy" id="192843"/>
    <lineage>
        <taxon>Bacteria</taxon>
        <taxon>Pseudomonadati</taxon>
        <taxon>Pseudomonadota</taxon>
        <taxon>Betaproteobacteria</taxon>
        <taxon>Burkholderiales</taxon>
        <taxon>Comamonadaceae</taxon>
        <taxon>Rhodoferax</taxon>
    </lineage>
</organism>
<protein>
    <submittedName>
        <fullName evidence="1">Uncharacterized protein</fullName>
    </submittedName>
</protein>
<gene>
    <name evidence="1" type="ORF">J2X19_002314</name>
</gene>
<sequence length="72" mass="7929">MRLLIQSKTTGRFLAPSLTDGQPEWVASLKQAGGGVVADIESAHQLMEDLDFDDQPQIVDLDRLGTENDYPN</sequence>
<reference evidence="1 2" key="1">
    <citation type="submission" date="2023-07" db="EMBL/GenBank/DDBJ databases">
        <title>Sorghum-associated microbial communities from plants grown in Nebraska, USA.</title>
        <authorList>
            <person name="Schachtman D."/>
        </authorList>
    </citation>
    <scope>NUCLEOTIDE SEQUENCE [LARGE SCALE GENOMIC DNA]</scope>
    <source>
        <strain evidence="1 2">BE313</strain>
    </source>
</reference>
<comment type="caution">
    <text evidence="1">The sequence shown here is derived from an EMBL/GenBank/DDBJ whole genome shotgun (WGS) entry which is preliminary data.</text>
</comment>
<dbReference type="Proteomes" id="UP001180487">
    <property type="component" value="Unassembled WGS sequence"/>
</dbReference>
<accession>A0ABU2C8I3</accession>
<evidence type="ECO:0000313" key="1">
    <source>
        <dbReference type="EMBL" id="MDR7377635.1"/>
    </source>
</evidence>
<name>A0ABU2C8I3_9BURK</name>
<keyword evidence="2" id="KW-1185">Reference proteome</keyword>